<dbReference type="EMBL" id="CP158299">
    <property type="protein sequence ID" value="XBV85708.1"/>
    <property type="molecule type" value="Genomic_DNA"/>
</dbReference>
<dbReference type="InterPro" id="IPR011701">
    <property type="entry name" value="MFS"/>
</dbReference>
<dbReference type="Gene3D" id="1.20.1250.20">
    <property type="entry name" value="MFS general substrate transporter like domains"/>
    <property type="match status" value="1"/>
</dbReference>
<feature type="domain" description="Major facilitator superfamily (MFS) profile" evidence="8">
    <location>
        <begin position="25"/>
        <end position="459"/>
    </location>
</feature>
<feature type="transmembrane region" description="Helical" evidence="7">
    <location>
        <begin position="115"/>
        <end position="136"/>
    </location>
</feature>
<sequence length="465" mass="48496">MSRSDAQPAGASPSAHVPQASRRLATAGLILGVFLAALESSVVATAMPSVIQDLGGQHLYALPFAVFLLTSTVSSPLWGRASDIVGRKRLYLAGVLIFLLGSALCGLSQSMTFLIGARALQGLGAGAVLPLTLTMIGEMYSMQERARVQALISGVWGVSGLVGPLVGGLIAEHLSWRWVFYVNLPFGIPAMLIVWRALRETVTPRPARIDWLGALLFMVGCGLLIWGLELSVWWQVGLGLAVLAAAVVVELRHPEPLLPVASLRQRLPRVSLLGNLLGGAAYFGVIAYLPLFAQGVNRGSATAGGVILTPMLLGWVLASIVGAQLMRRVSLSRLTIVGFAVLMLIFGLMALAAHAPLWVISVLGFFAGSGMGLSMLSLLLAVQQATPREELGAATSAVLFGRQLGGALGTALMGLLIGAAAIQNGGVALADGLQRAFLLGLALVAVGFLLTLTLRGEPKPSRAEA</sequence>
<name>A0AAU7UCQ0_9DEIO</name>
<feature type="transmembrane region" description="Helical" evidence="7">
    <location>
        <begin position="209"/>
        <end position="226"/>
    </location>
</feature>
<dbReference type="Gene3D" id="1.20.1720.10">
    <property type="entry name" value="Multidrug resistance protein D"/>
    <property type="match status" value="1"/>
</dbReference>
<feature type="transmembrane region" description="Helical" evidence="7">
    <location>
        <begin position="334"/>
        <end position="352"/>
    </location>
</feature>
<accession>A0AAU7UCQ0</accession>
<feature type="transmembrane region" description="Helical" evidence="7">
    <location>
        <begin position="59"/>
        <end position="78"/>
    </location>
</feature>
<evidence type="ECO:0000313" key="9">
    <source>
        <dbReference type="EMBL" id="XBV85708.1"/>
    </source>
</evidence>
<keyword evidence="5 7" id="KW-1133">Transmembrane helix</keyword>
<dbReference type="CDD" id="cd17502">
    <property type="entry name" value="MFS_Azr1_MDR_like"/>
    <property type="match status" value="1"/>
</dbReference>
<evidence type="ECO:0000256" key="2">
    <source>
        <dbReference type="ARBA" id="ARBA00022448"/>
    </source>
</evidence>
<keyword evidence="4 7" id="KW-0812">Transmembrane</keyword>
<dbReference type="PRINTS" id="PR01036">
    <property type="entry name" value="TCRTETB"/>
</dbReference>
<feature type="transmembrane region" description="Helical" evidence="7">
    <location>
        <begin position="24"/>
        <end position="47"/>
    </location>
</feature>
<keyword evidence="2" id="KW-0813">Transport</keyword>
<dbReference type="Pfam" id="PF07690">
    <property type="entry name" value="MFS_1"/>
    <property type="match status" value="1"/>
</dbReference>
<dbReference type="InterPro" id="IPR036259">
    <property type="entry name" value="MFS_trans_sf"/>
</dbReference>
<keyword evidence="6 7" id="KW-0472">Membrane</keyword>
<dbReference type="GO" id="GO:0022857">
    <property type="term" value="F:transmembrane transporter activity"/>
    <property type="evidence" value="ECO:0007669"/>
    <property type="project" value="InterPro"/>
</dbReference>
<feature type="transmembrane region" description="Helical" evidence="7">
    <location>
        <begin position="178"/>
        <end position="197"/>
    </location>
</feature>
<dbReference type="FunFam" id="1.20.1720.10:FF:000004">
    <property type="entry name" value="EmrB/QacA family drug resistance transporter"/>
    <property type="match status" value="1"/>
</dbReference>
<dbReference type="InterPro" id="IPR020846">
    <property type="entry name" value="MFS_dom"/>
</dbReference>
<gene>
    <name evidence="9" type="ORF">ABOD76_05220</name>
</gene>
<organism evidence="9">
    <name type="scientific">Deinococcus sonorensis KR-87</name>
    <dbReference type="NCBI Taxonomy" id="694439"/>
    <lineage>
        <taxon>Bacteria</taxon>
        <taxon>Thermotogati</taxon>
        <taxon>Deinococcota</taxon>
        <taxon>Deinococci</taxon>
        <taxon>Deinococcales</taxon>
        <taxon>Deinococcaceae</taxon>
        <taxon>Deinococcus</taxon>
    </lineage>
</organism>
<feature type="transmembrane region" description="Helical" evidence="7">
    <location>
        <begin position="303"/>
        <end position="322"/>
    </location>
</feature>
<keyword evidence="3" id="KW-1003">Cell membrane</keyword>
<evidence type="ECO:0000256" key="3">
    <source>
        <dbReference type="ARBA" id="ARBA00022475"/>
    </source>
</evidence>
<feature type="transmembrane region" description="Helical" evidence="7">
    <location>
        <begin position="148"/>
        <end position="166"/>
    </location>
</feature>
<feature type="transmembrane region" description="Helical" evidence="7">
    <location>
        <begin position="90"/>
        <end position="109"/>
    </location>
</feature>
<dbReference type="AlphaFoldDB" id="A0AAU7UCQ0"/>
<evidence type="ECO:0000259" key="8">
    <source>
        <dbReference type="PROSITE" id="PS50850"/>
    </source>
</evidence>
<dbReference type="PANTHER" id="PTHR23501:SF191">
    <property type="entry name" value="VACUOLAR BASIC AMINO ACID TRANSPORTER 4"/>
    <property type="match status" value="1"/>
</dbReference>
<dbReference type="KEGG" id="dsc:ABOD76_05220"/>
<reference evidence="9" key="1">
    <citation type="submission" date="2024-06" db="EMBL/GenBank/DDBJ databases">
        <title>Draft Genome Sequence of Deinococcus sonorensis Type Strain KR-87, a Biofilm Producing Representative of the Genus Deinococcus.</title>
        <authorList>
            <person name="Boren L.S."/>
            <person name="Grosso R.A."/>
            <person name="Hugenberg-Cox A.N."/>
            <person name="Hill J.T.E."/>
            <person name="Albert C.M."/>
            <person name="Tuohy J.M."/>
        </authorList>
    </citation>
    <scope>NUCLEOTIDE SEQUENCE</scope>
    <source>
        <strain evidence="9">KR-87</strain>
    </source>
</reference>
<dbReference type="SUPFAM" id="SSF103473">
    <property type="entry name" value="MFS general substrate transporter"/>
    <property type="match status" value="1"/>
</dbReference>
<feature type="transmembrane region" description="Helical" evidence="7">
    <location>
        <begin position="232"/>
        <end position="251"/>
    </location>
</feature>
<evidence type="ECO:0000256" key="6">
    <source>
        <dbReference type="ARBA" id="ARBA00023136"/>
    </source>
</evidence>
<dbReference type="PANTHER" id="PTHR23501">
    <property type="entry name" value="MAJOR FACILITATOR SUPERFAMILY"/>
    <property type="match status" value="1"/>
</dbReference>
<evidence type="ECO:0000256" key="1">
    <source>
        <dbReference type="ARBA" id="ARBA00004651"/>
    </source>
</evidence>
<evidence type="ECO:0000256" key="7">
    <source>
        <dbReference type="SAM" id="Phobius"/>
    </source>
</evidence>
<dbReference type="RefSeq" id="WP_350243749.1">
    <property type="nucleotide sequence ID" value="NZ_CP158299.1"/>
</dbReference>
<dbReference type="PROSITE" id="PS50850">
    <property type="entry name" value="MFS"/>
    <property type="match status" value="1"/>
</dbReference>
<evidence type="ECO:0000256" key="4">
    <source>
        <dbReference type="ARBA" id="ARBA00022692"/>
    </source>
</evidence>
<feature type="transmembrane region" description="Helical" evidence="7">
    <location>
        <begin position="435"/>
        <end position="454"/>
    </location>
</feature>
<feature type="transmembrane region" description="Helical" evidence="7">
    <location>
        <begin position="358"/>
        <end position="382"/>
    </location>
</feature>
<comment type="subcellular location">
    <subcellularLocation>
        <location evidence="1">Cell membrane</location>
        <topology evidence="1">Multi-pass membrane protein</topology>
    </subcellularLocation>
</comment>
<protein>
    <submittedName>
        <fullName evidence="9">MDR family MFS transporter</fullName>
    </submittedName>
</protein>
<evidence type="ECO:0000256" key="5">
    <source>
        <dbReference type="ARBA" id="ARBA00022989"/>
    </source>
</evidence>
<dbReference type="GO" id="GO:0005886">
    <property type="term" value="C:plasma membrane"/>
    <property type="evidence" value="ECO:0007669"/>
    <property type="project" value="UniProtKB-SubCell"/>
</dbReference>
<feature type="transmembrane region" description="Helical" evidence="7">
    <location>
        <begin position="403"/>
        <end position="423"/>
    </location>
</feature>
<proteinExistence type="predicted"/>
<feature type="transmembrane region" description="Helical" evidence="7">
    <location>
        <begin position="272"/>
        <end position="291"/>
    </location>
</feature>